<feature type="chain" id="PRO_5046422740" description="F-box domain-containing protein" evidence="1">
    <location>
        <begin position="17"/>
        <end position="473"/>
    </location>
</feature>
<dbReference type="Proteomes" id="UP001556367">
    <property type="component" value="Unassembled WGS sequence"/>
</dbReference>
<sequence>MIIEFIILIWTYLVRKFTNSNTDEENPTPPRYPSELSALLAWQPIPENAMFLPTTLPAYEPSRRQYVVLTKSRKTVTTRLGGHPLVGPYRYAPLVKPHRYAPPLEEAQDRRPRDIPVAVLVHIFQYATQPRVMDSWNAQLCDIDFEGDRTVFKDYCALAQVCHQWRSVLIAHFILKAFPERGQPSPRFPQPFREPDASLIVESFGRRASLVSTLWRLNPRDHSLSIRTSRCSQPFDTTDLVHLILDKPFDWKADNIETMTRYLSLPAPKLQLLVITGAPDTCRQYLPQKLFDGKTPQLTHLLLRSCLAPLSSTPSDPESGLQRTVKYLRIQWTDTRSSWYALYQTLRRAPELESLHLTAAIPPAGGDTDGVVRLPKLKCLVIITQWAGSKDEKRLCALEKFLRDLQAPSTLDLQILRNESDHDIFFEGRVHAMIKDWHRNTKAREAQEARQAAMVFTITSFPPEASGSGLRIV</sequence>
<proteinExistence type="predicted"/>
<protein>
    <recommendedName>
        <fullName evidence="4">F-box domain-containing protein</fullName>
    </recommendedName>
</protein>
<dbReference type="EMBL" id="JASNQZ010000015">
    <property type="protein sequence ID" value="KAL0945834.1"/>
    <property type="molecule type" value="Genomic_DNA"/>
</dbReference>
<reference evidence="3" key="1">
    <citation type="submission" date="2024-06" db="EMBL/GenBank/DDBJ databases">
        <title>Multi-omics analyses provide insights into the biosynthesis of the anticancer antibiotic pleurotin in Hohenbuehelia grisea.</title>
        <authorList>
            <person name="Weaver J.A."/>
            <person name="Alberti F."/>
        </authorList>
    </citation>
    <scope>NUCLEOTIDE SEQUENCE [LARGE SCALE GENOMIC DNA]</scope>
    <source>
        <strain evidence="3">T-177</strain>
    </source>
</reference>
<keyword evidence="3" id="KW-1185">Reference proteome</keyword>
<evidence type="ECO:0000256" key="1">
    <source>
        <dbReference type="SAM" id="SignalP"/>
    </source>
</evidence>
<name>A0ABR3IRC6_9AGAR</name>
<evidence type="ECO:0000313" key="2">
    <source>
        <dbReference type="EMBL" id="KAL0945834.1"/>
    </source>
</evidence>
<evidence type="ECO:0000313" key="3">
    <source>
        <dbReference type="Proteomes" id="UP001556367"/>
    </source>
</evidence>
<gene>
    <name evidence="2" type="ORF">HGRIS_012117</name>
</gene>
<accession>A0ABR3IRC6</accession>
<keyword evidence="1" id="KW-0732">Signal</keyword>
<evidence type="ECO:0008006" key="4">
    <source>
        <dbReference type="Google" id="ProtNLM"/>
    </source>
</evidence>
<organism evidence="2 3">
    <name type="scientific">Hohenbuehelia grisea</name>
    <dbReference type="NCBI Taxonomy" id="104357"/>
    <lineage>
        <taxon>Eukaryota</taxon>
        <taxon>Fungi</taxon>
        <taxon>Dikarya</taxon>
        <taxon>Basidiomycota</taxon>
        <taxon>Agaricomycotina</taxon>
        <taxon>Agaricomycetes</taxon>
        <taxon>Agaricomycetidae</taxon>
        <taxon>Agaricales</taxon>
        <taxon>Pleurotineae</taxon>
        <taxon>Pleurotaceae</taxon>
        <taxon>Hohenbuehelia</taxon>
    </lineage>
</organism>
<feature type="signal peptide" evidence="1">
    <location>
        <begin position="1"/>
        <end position="16"/>
    </location>
</feature>
<comment type="caution">
    <text evidence="2">The sequence shown here is derived from an EMBL/GenBank/DDBJ whole genome shotgun (WGS) entry which is preliminary data.</text>
</comment>